<name>A0A1I3SCA1_9GAMM</name>
<dbReference type="Proteomes" id="UP000224607">
    <property type="component" value="Unassembled WGS sequence"/>
</dbReference>
<evidence type="ECO:0000313" key="4">
    <source>
        <dbReference type="EMBL" id="SFJ55136.1"/>
    </source>
</evidence>
<reference evidence="5" key="1">
    <citation type="submission" date="2016-10" db="EMBL/GenBank/DDBJ databases">
        <authorList>
            <person name="Varghese N."/>
            <person name="Submissions S."/>
        </authorList>
    </citation>
    <scope>NUCLEOTIDE SEQUENCE [LARGE SCALE GENOMIC DNA]</scope>
    <source>
        <strain evidence="5">DSM 17908</strain>
    </source>
</reference>
<evidence type="ECO:0000313" key="6">
    <source>
        <dbReference type="Proteomes" id="UP000224607"/>
    </source>
</evidence>
<evidence type="ECO:0000313" key="3">
    <source>
        <dbReference type="EMBL" id="PHM39095.1"/>
    </source>
</evidence>
<dbReference type="EC" id="3.1.-.-" evidence="3"/>
<reference evidence="4" key="2">
    <citation type="submission" date="2016-10" db="EMBL/GenBank/DDBJ databases">
        <authorList>
            <person name="de Groot N.N."/>
        </authorList>
    </citation>
    <scope>NUCLEOTIDE SEQUENCE [LARGE SCALE GENOMIC DNA]</scope>
    <source>
        <strain evidence="4">DSM 17908</strain>
    </source>
</reference>
<dbReference type="AlphaFoldDB" id="A0A1I3SCA1"/>
<accession>A0A1I3SCA1</accession>
<dbReference type="STRING" id="351675.SAMN05421680_11120"/>
<feature type="region of interest" description="Disordered" evidence="1">
    <location>
        <begin position="195"/>
        <end position="217"/>
    </location>
</feature>
<dbReference type="EMBL" id="FORG01000011">
    <property type="protein sequence ID" value="SFJ55136.1"/>
    <property type="molecule type" value="Genomic_DNA"/>
</dbReference>
<dbReference type="InterPro" id="IPR041140">
    <property type="entry name" value="DarA_N"/>
</dbReference>
<feature type="compositionally biased region" description="Basic and acidic residues" evidence="1">
    <location>
        <begin position="198"/>
        <end position="217"/>
    </location>
</feature>
<dbReference type="GO" id="GO:0016787">
    <property type="term" value="F:hydrolase activity"/>
    <property type="evidence" value="ECO:0007669"/>
    <property type="project" value="UniProtKB-KW"/>
</dbReference>
<sequence length="217" mass="23740">MALNLMSQNGKKYTVLNYDQLNEKGLKKLTTALASTDCKIVKLVPADTARKKDGIPTKTFSLHAEDGQEMAIQVNNTGDISAVKLNGKIIPFTSPSTLPDLARQIAAAFKAAAPAFASSLAKKLARANRDDAKKSQALAVKSNAQRLQEAKEKTSRFEADIAQLNTALSDHQNTLSTRQSDLENTRTALKVEQATTRQLKEEIHHRGREIATEKGER</sequence>
<dbReference type="EMBL" id="NITY01000012">
    <property type="protein sequence ID" value="PHM39095.1"/>
    <property type="molecule type" value="Genomic_DNA"/>
</dbReference>
<protein>
    <submittedName>
        <fullName evidence="3">Ribonuclease Y</fullName>
        <ecNumber evidence="3">3.1.-.-</ecNumber>
    </submittedName>
</protein>
<dbReference type="Pfam" id="PF18788">
    <property type="entry name" value="DarA_N"/>
    <property type="match status" value="1"/>
</dbReference>
<reference evidence="3 6" key="3">
    <citation type="journal article" date="2017" name="Nat. Microbiol.">
        <title>Natural product diversity associated with the nematode symbionts Photorhabdus and Xenorhabdus.</title>
        <authorList>
            <person name="Tobias N.J."/>
            <person name="Wolff H."/>
            <person name="Djahanschiri B."/>
            <person name="Grundmann F."/>
            <person name="Kronenwerth M."/>
            <person name="Shi Y.M."/>
            <person name="Simonyi S."/>
            <person name="Grun P."/>
            <person name="Shapiro-Ilan D."/>
            <person name="Pidot S.J."/>
            <person name="Stinear T.P."/>
            <person name="Ebersberger I."/>
            <person name="Bode H.B."/>
        </authorList>
    </citation>
    <scope>NUCLEOTIDE SEQUENCE [LARGE SCALE GENOMIC DNA]</scope>
    <source>
        <strain evidence="3 6">DSM 17908</strain>
    </source>
</reference>
<dbReference type="RefSeq" id="WP_092511205.1">
    <property type="nucleotide sequence ID" value="NZ_CAWNQB010000004.1"/>
</dbReference>
<organism evidence="4 5">
    <name type="scientific">Xenorhabdus mauleonii</name>
    <dbReference type="NCBI Taxonomy" id="351675"/>
    <lineage>
        <taxon>Bacteria</taxon>
        <taxon>Pseudomonadati</taxon>
        <taxon>Pseudomonadota</taxon>
        <taxon>Gammaproteobacteria</taxon>
        <taxon>Enterobacterales</taxon>
        <taxon>Morganellaceae</taxon>
        <taxon>Xenorhabdus</taxon>
    </lineage>
</organism>
<keyword evidence="3" id="KW-0378">Hydrolase</keyword>
<evidence type="ECO:0000313" key="5">
    <source>
        <dbReference type="Proteomes" id="UP000198919"/>
    </source>
</evidence>
<dbReference type="OrthoDB" id="6547219at2"/>
<gene>
    <name evidence="3" type="primary">rny</name>
    <name evidence="4" type="ORF">SAMN05421680_11120</name>
    <name evidence="3" type="ORF">Xmau_02999</name>
</gene>
<feature type="domain" description="Defence against restriction A N-terminal" evidence="2">
    <location>
        <begin position="17"/>
        <end position="110"/>
    </location>
</feature>
<evidence type="ECO:0000259" key="2">
    <source>
        <dbReference type="Pfam" id="PF18788"/>
    </source>
</evidence>
<keyword evidence="6" id="KW-1185">Reference proteome</keyword>
<dbReference type="Proteomes" id="UP000198919">
    <property type="component" value="Unassembled WGS sequence"/>
</dbReference>
<evidence type="ECO:0000256" key="1">
    <source>
        <dbReference type="SAM" id="MobiDB-lite"/>
    </source>
</evidence>
<proteinExistence type="predicted"/>